<reference evidence="2" key="1">
    <citation type="submission" date="2020-04" db="EMBL/GenBank/DDBJ databases">
        <authorList>
            <person name="Alioto T."/>
            <person name="Alioto T."/>
            <person name="Gomez Garrido J."/>
        </authorList>
    </citation>
    <scope>NUCLEOTIDE SEQUENCE</scope>
    <source>
        <strain evidence="2">A484AB</strain>
    </source>
</reference>
<dbReference type="Pfam" id="PF03372">
    <property type="entry name" value="Exo_endo_phos"/>
    <property type="match status" value="1"/>
</dbReference>
<evidence type="ECO:0000313" key="3">
    <source>
        <dbReference type="Proteomes" id="UP001152795"/>
    </source>
</evidence>
<feature type="non-terminal residue" evidence="2">
    <location>
        <position position="188"/>
    </location>
</feature>
<sequence>MFSLDKVPTLYSKTSDPEPKEPSCSNEKITPQTKCENSITFLQSLKGFRVGHLNIASLVKHIDKLKIYLKKEPLDVLSINETRLDETISIDTVSIPGYDMVAKNRNRQGGGVAIYHSSILNVIDRDDLVPEDVEAVCLEIIKLKSKPVVNASAYRPPKSQIEFLDKIEVLFQNLDNEHKELMIIGDLN</sequence>
<dbReference type="Gene3D" id="3.60.10.10">
    <property type="entry name" value="Endonuclease/exonuclease/phosphatase"/>
    <property type="match status" value="1"/>
</dbReference>
<name>A0A6S7L3K6_PARCT</name>
<dbReference type="EMBL" id="CACRXK020018785">
    <property type="protein sequence ID" value="CAB4032892.1"/>
    <property type="molecule type" value="Genomic_DNA"/>
</dbReference>
<organism evidence="2 3">
    <name type="scientific">Paramuricea clavata</name>
    <name type="common">Red gorgonian</name>
    <name type="synonym">Violescent sea-whip</name>
    <dbReference type="NCBI Taxonomy" id="317549"/>
    <lineage>
        <taxon>Eukaryota</taxon>
        <taxon>Metazoa</taxon>
        <taxon>Cnidaria</taxon>
        <taxon>Anthozoa</taxon>
        <taxon>Octocorallia</taxon>
        <taxon>Malacalcyonacea</taxon>
        <taxon>Plexauridae</taxon>
        <taxon>Paramuricea</taxon>
    </lineage>
</organism>
<dbReference type="InterPro" id="IPR036691">
    <property type="entry name" value="Endo/exonu/phosph_ase_sf"/>
</dbReference>
<keyword evidence="3" id="KW-1185">Reference proteome</keyword>
<dbReference type="SUPFAM" id="SSF56219">
    <property type="entry name" value="DNase I-like"/>
    <property type="match status" value="1"/>
</dbReference>
<dbReference type="InterPro" id="IPR005135">
    <property type="entry name" value="Endo/exonuclease/phosphatase"/>
</dbReference>
<keyword evidence="2" id="KW-0548">Nucleotidyltransferase</keyword>
<dbReference type="PANTHER" id="PTHR33776">
    <property type="entry name" value="ENDO/EXONUCLEASE/PHOSPHATASE DOMAIN-CONTAINING PROTEIN"/>
    <property type="match status" value="1"/>
</dbReference>
<comment type="caution">
    <text evidence="2">The sequence shown here is derived from an EMBL/GenBank/DDBJ whole genome shotgun (WGS) entry which is preliminary data.</text>
</comment>
<protein>
    <submittedName>
        <fullName evidence="2">RNA-directed DNA polymerase from transposon BS</fullName>
    </submittedName>
</protein>
<evidence type="ECO:0000313" key="2">
    <source>
        <dbReference type="EMBL" id="CAB4032892.1"/>
    </source>
</evidence>
<feature type="domain" description="Endonuclease/exonuclease/phosphatase" evidence="1">
    <location>
        <begin position="54"/>
        <end position="188"/>
    </location>
</feature>
<gene>
    <name evidence="2" type="ORF">PACLA_8A046908</name>
</gene>
<dbReference type="GO" id="GO:0003964">
    <property type="term" value="F:RNA-directed DNA polymerase activity"/>
    <property type="evidence" value="ECO:0007669"/>
    <property type="project" value="UniProtKB-KW"/>
</dbReference>
<dbReference type="PANTHER" id="PTHR33776:SF4">
    <property type="entry name" value="ENDONUCLEASE_EXONUCLEASE_PHOSPHATASE DOMAIN-CONTAINING PROTEIN"/>
    <property type="match status" value="1"/>
</dbReference>
<keyword evidence="2" id="KW-0808">Transferase</keyword>
<dbReference type="AlphaFoldDB" id="A0A6S7L3K6"/>
<keyword evidence="2" id="KW-0695">RNA-directed DNA polymerase</keyword>
<proteinExistence type="predicted"/>
<accession>A0A6S7L3K6</accession>
<dbReference type="OrthoDB" id="5953030at2759"/>
<dbReference type="Proteomes" id="UP001152795">
    <property type="component" value="Unassembled WGS sequence"/>
</dbReference>
<evidence type="ECO:0000259" key="1">
    <source>
        <dbReference type="Pfam" id="PF03372"/>
    </source>
</evidence>